<evidence type="ECO:0000313" key="31">
    <source>
        <dbReference type="Proteomes" id="UP000189739"/>
    </source>
</evidence>
<keyword evidence="11 21" id="KW-0808">Transferase</keyword>
<keyword evidence="12 21" id="KW-0949">S-adenosyl-L-methionine</keyword>
<dbReference type="AlphaFoldDB" id="A0A1S9PID6"/>
<evidence type="ECO:0000256" key="17">
    <source>
        <dbReference type="ARBA" id="ARBA00023285"/>
    </source>
</evidence>
<dbReference type="PROSITE" id="PS51337">
    <property type="entry name" value="B12_BINDING_NTER"/>
    <property type="match status" value="1"/>
</dbReference>
<dbReference type="PANTHER" id="PTHR45833:SF1">
    <property type="entry name" value="METHIONINE SYNTHASE"/>
    <property type="match status" value="1"/>
</dbReference>
<evidence type="ECO:0000256" key="13">
    <source>
        <dbReference type="ARBA" id="ARBA00022723"/>
    </source>
</evidence>
<keyword evidence="10 21" id="KW-0846">Cobalamin</keyword>
<dbReference type="PROSITE" id="PS50974">
    <property type="entry name" value="ADOMET_ACTIVATION"/>
    <property type="match status" value="1"/>
</dbReference>
<dbReference type="Pfam" id="PF02607">
    <property type="entry name" value="B12-binding_2"/>
    <property type="match status" value="1"/>
</dbReference>
<proteinExistence type="inferred from homology"/>
<dbReference type="GO" id="GO:0032259">
    <property type="term" value="P:methylation"/>
    <property type="evidence" value="ECO:0007669"/>
    <property type="project" value="UniProtKB-KW"/>
</dbReference>
<accession>A0A1S9PID6</accession>
<dbReference type="SMART" id="SM01018">
    <property type="entry name" value="B12-binding_2"/>
    <property type="match status" value="1"/>
</dbReference>
<feature type="binding site" evidence="22 24">
    <location>
        <position position="316"/>
    </location>
    <ligand>
        <name>Zn(2+)</name>
        <dbReference type="ChEBI" id="CHEBI:29105"/>
    </ligand>
</feature>
<dbReference type="CDD" id="cd02069">
    <property type="entry name" value="methionine_synthase_B12_BD"/>
    <property type="match status" value="1"/>
</dbReference>
<keyword evidence="14" id="KW-0677">Repeat</keyword>
<dbReference type="FunFam" id="3.40.50.280:FF:000001">
    <property type="entry name" value="Methionine synthase"/>
    <property type="match status" value="1"/>
</dbReference>
<dbReference type="GO" id="GO:0031419">
    <property type="term" value="F:cobalamin binding"/>
    <property type="evidence" value="ECO:0007669"/>
    <property type="project" value="UniProtKB-UniRule"/>
</dbReference>
<feature type="domain" description="Hcy-binding" evidence="25">
    <location>
        <begin position="1"/>
        <end position="330"/>
    </location>
</feature>
<dbReference type="NCBIfam" id="NF007024">
    <property type="entry name" value="PRK09490.1"/>
    <property type="match status" value="1"/>
</dbReference>
<dbReference type="FunFam" id="3.20.20.20:FF:000002">
    <property type="entry name" value="Methionine synthase"/>
    <property type="match status" value="1"/>
</dbReference>
<evidence type="ECO:0000259" key="29">
    <source>
        <dbReference type="PROSITE" id="PS51337"/>
    </source>
</evidence>
<evidence type="ECO:0000256" key="24">
    <source>
        <dbReference type="PROSITE-ProRule" id="PRU00333"/>
    </source>
</evidence>
<organism evidence="30 31">
    <name type="scientific">Mucilaginibacter pedocola</name>
    <dbReference type="NCBI Taxonomy" id="1792845"/>
    <lineage>
        <taxon>Bacteria</taxon>
        <taxon>Pseudomonadati</taxon>
        <taxon>Bacteroidota</taxon>
        <taxon>Sphingobacteriia</taxon>
        <taxon>Sphingobacteriales</taxon>
        <taxon>Sphingobacteriaceae</taxon>
        <taxon>Mucilaginibacter</taxon>
    </lineage>
</organism>
<dbReference type="Proteomes" id="UP000189739">
    <property type="component" value="Unassembled WGS sequence"/>
</dbReference>
<comment type="cofactor">
    <cofactor evidence="2 21 24">
        <name>Zn(2+)</name>
        <dbReference type="ChEBI" id="CHEBI:29105"/>
    </cofactor>
</comment>
<dbReference type="GO" id="GO:0050667">
    <property type="term" value="P:homocysteine metabolic process"/>
    <property type="evidence" value="ECO:0007669"/>
    <property type="project" value="TreeGrafter"/>
</dbReference>
<dbReference type="InterPro" id="IPR033706">
    <property type="entry name" value="Met_synthase_B12-bd"/>
</dbReference>
<dbReference type="GO" id="GO:0008270">
    <property type="term" value="F:zinc ion binding"/>
    <property type="evidence" value="ECO:0007669"/>
    <property type="project" value="UniProtKB-UniRule"/>
</dbReference>
<comment type="caution">
    <text evidence="30">The sequence shown here is derived from an EMBL/GenBank/DDBJ whole genome shotgun (WGS) entry which is preliminary data.</text>
</comment>
<dbReference type="Pfam" id="PF02574">
    <property type="entry name" value="S-methyl_trans"/>
    <property type="match status" value="1"/>
</dbReference>
<dbReference type="InterPro" id="IPR004223">
    <property type="entry name" value="VitB12-dep_Met_synth_activ_dom"/>
</dbReference>
<dbReference type="CDD" id="cd00740">
    <property type="entry name" value="MeTr"/>
    <property type="match status" value="1"/>
</dbReference>
<dbReference type="EC" id="2.1.1.13" evidence="6 20"/>
<keyword evidence="17 21" id="KW-0170">Cobalt</keyword>
<evidence type="ECO:0000256" key="4">
    <source>
        <dbReference type="ARBA" id="ARBA00005178"/>
    </source>
</evidence>
<dbReference type="Gene3D" id="1.10.288.10">
    <property type="entry name" value="Cobalamin-dependent Methionine Synthase, domain 2"/>
    <property type="match status" value="1"/>
</dbReference>
<evidence type="ECO:0000256" key="3">
    <source>
        <dbReference type="ARBA" id="ARBA00001956"/>
    </source>
</evidence>
<dbReference type="NCBIfam" id="TIGR02082">
    <property type="entry name" value="metH"/>
    <property type="match status" value="1"/>
</dbReference>
<dbReference type="InterPro" id="IPR003759">
    <property type="entry name" value="Cbl-bd_cap"/>
</dbReference>
<dbReference type="InterPro" id="IPR011005">
    <property type="entry name" value="Dihydropteroate_synth-like_sf"/>
</dbReference>
<gene>
    <name evidence="30" type="ORF">BC343_24205</name>
</gene>
<feature type="binding site" evidence="22 24">
    <location>
        <position position="315"/>
    </location>
    <ligand>
        <name>Zn(2+)</name>
        <dbReference type="ChEBI" id="CHEBI:29105"/>
    </ligand>
</feature>
<protein>
    <recommendedName>
        <fullName evidence="7 20">Methionine synthase</fullName>
        <ecNumber evidence="6 20">2.1.1.13</ecNumber>
    </recommendedName>
    <alternativeName>
        <fullName evidence="19 21">5-methyltetrahydrofolate--homocysteine methyltransferase</fullName>
    </alternativeName>
</protein>
<evidence type="ECO:0000256" key="5">
    <source>
        <dbReference type="ARBA" id="ARBA00010398"/>
    </source>
</evidence>
<evidence type="ECO:0000256" key="19">
    <source>
        <dbReference type="ARBA" id="ARBA00031040"/>
    </source>
</evidence>
<dbReference type="InterPro" id="IPR036594">
    <property type="entry name" value="Meth_synthase_dom"/>
</dbReference>
<dbReference type="EMBL" id="MBTF01000005">
    <property type="protein sequence ID" value="OOQ60699.1"/>
    <property type="molecule type" value="Genomic_DNA"/>
</dbReference>
<dbReference type="InterPro" id="IPR006158">
    <property type="entry name" value="Cobalamin-bd"/>
</dbReference>
<comment type="catalytic activity">
    <reaction evidence="1 21">
        <text>(6S)-5-methyl-5,6,7,8-tetrahydrofolate + L-homocysteine = (6S)-5,6,7,8-tetrahydrofolate + L-methionine</text>
        <dbReference type="Rhea" id="RHEA:11172"/>
        <dbReference type="ChEBI" id="CHEBI:18608"/>
        <dbReference type="ChEBI" id="CHEBI:57453"/>
        <dbReference type="ChEBI" id="CHEBI:57844"/>
        <dbReference type="ChEBI" id="CHEBI:58199"/>
        <dbReference type="EC" id="2.1.1.13"/>
    </reaction>
</comment>
<evidence type="ECO:0000256" key="23">
    <source>
        <dbReference type="PIRSR" id="PIRSR000381-2"/>
    </source>
</evidence>
<evidence type="ECO:0000256" key="9">
    <source>
        <dbReference type="ARBA" id="ARBA00022605"/>
    </source>
</evidence>
<comment type="cofactor">
    <cofactor evidence="3 21 22">
        <name>methylcob(III)alamin</name>
        <dbReference type="ChEBI" id="CHEBI:28115"/>
    </cofactor>
</comment>
<dbReference type="SUPFAM" id="SSF47644">
    <property type="entry name" value="Methionine synthase domain"/>
    <property type="match status" value="1"/>
</dbReference>
<feature type="binding site" evidence="23">
    <location>
        <begin position="1199"/>
        <end position="1200"/>
    </location>
    <ligand>
        <name>S-adenosyl-L-methionine</name>
        <dbReference type="ChEBI" id="CHEBI:59789"/>
    </ligand>
</feature>
<sequence>MNIREELEKRILVIDGAMGTMIQRYELTEDDFRGERFRDHASDLKGNNDLLNITRPDVIKAIHAEYLDAGADIIETNTFSTQKISLADYHLEELDYELSYEGARIAREVADEYTAKNPAKPRFVAGAVGPTNRTASLSPDVNDPGYRAVTFDDLAEAYYAQVRGLVDGGSDVLLVETIFDTLNAKAALFAIDRYKKECKEAGKDYPAFRDSGGVMISGTITDASGRTLSGQTVEAFWNSIRHANLLSVGLNCALGAREMRPHLEELSEKAGVYISAYPNAGLPNEFGAYDETPHETAHQVDDFIKAGLVNIVGGCCGTTPDHIQCIAEKAAKHEPRKKPEVEPYLRLSGLEAVTLTPETNFVNIGERTNITGSPKFSKLILAEDYEAALTVALQQVEGGAQVIDINMDEGMIDSEAVMVKFLNLVASEPDIAKLPIMVDSSKWTVLEAGLKCLQGKGIVNSISLKEGEEKFKEYARKILSYGAATVVMAFDETGQADSLERRKEICERSYRILVDEVGFPPQDIIFDPNILTVATGLEEHNNYAVDFIEATRWIKQNLPYAKVSGGVSNISFSFRGNNVVREAMHSAFLYHAIRAGLDMGIVNAGMLEVYEQIPKDLLELVEDVLLNRREDATERLVEFADTIKSKGKEVVRDEEWRKGTVEERLSHALVKGIVEYLDGDVEEARQKFARPLEVIEGPLMDGMNVVGDLFGAGKMFLPQVVKSARVMKKAVAYLLPFIEAEKAANPEGQGKSNAGKILMATVKGDVHDIGKNIVGVVLACNNFEIIDLGVMVPAQKIIEEAKKQDVDIIGLSGLITPSLDEMVHFAKEMERQEFTIPLIVGGATTSRIHAAVKIAPNYSGAAIHVLDASRSVTVCSNLMNKDGRDAYIQGIKDEYAKAREAHANKKNDKRFISIEEARAQKFQISLDGDVAPKPAVTGTKVFEGFPLEELVPYIDWTPFFHTWELRGSYPKIFEDKYVGDEAKKLFDDAQVLLKRVLDEKLLTANGVIGFWPANSVGDDIEVYTDESRTTVLTTIHTLRQQAEKVKNDHYYALSDFIAPKESGVPDYWGGFAVTTGIGCDELVAEFEADHDDYNSIMAKAIADRLAEAFAEKMHELVRKEYWGYDKDEHLSNEELIKEGYQGIRPAPGYPACPDHTEKTTLFEILNAEDNANMHLTESLAMMPAASVSGFYFAHPQSRYFGLGKISKDQVEDYAVRKGMDIETVERWLGPNLNY</sequence>
<evidence type="ECO:0000259" key="25">
    <source>
        <dbReference type="PROSITE" id="PS50970"/>
    </source>
</evidence>
<dbReference type="GO" id="GO:0046653">
    <property type="term" value="P:tetrahydrofolate metabolic process"/>
    <property type="evidence" value="ECO:0007669"/>
    <property type="project" value="TreeGrafter"/>
</dbReference>
<dbReference type="Gene3D" id="3.20.20.20">
    <property type="entry name" value="Dihydropteroate synthase-like"/>
    <property type="match status" value="1"/>
</dbReference>
<feature type="domain" description="B12-binding" evidence="28">
    <location>
        <begin position="754"/>
        <end position="889"/>
    </location>
</feature>
<evidence type="ECO:0000259" key="27">
    <source>
        <dbReference type="PROSITE" id="PS50974"/>
    </source>
</evidence>
<evidence type="ECO:0000256" key="2">
    <source>
        <dbReference type="ARBA" id="ARBA00001947"/>
    </source>
</evidence>
<dbReference type="PROSITE" id="PS50970">
    <property type="entry name" value="HCY"/>
    <property type="match status" value="1"/>
</dbReference>
<feature type="binding site" evidence="23">
    <location>
        <position position="1144"/>
    </location>
    <ligand>
        <name>S-adenosyl-L-methionine</name>
        <dbReference type="ChEBI" id="CHEBI:59789"/>
    </ligand>
</feature>
<dbReference type="PANTHER" id="PTHR45833">
    <property type="entry name" value="METHIONINE SYNTHASE"/>
    <property type="match status" value="1"/>
</dbReference>
<dbReference type="InterPro" id="IPR037010">
    <property type="entry name" value="VitB12-dep_Met_synth_activ_sf"/>
</dbReference>
<feature type="binding site" evidence="23">
    <location>
        <position position="816"/>
    </location>
    <ligand>
        <name>methylcob(III)alamin</name>
        <dbReference type="ChEBI" id="CHEBI:28115"/>
    </ligand>
</feature>
<dbReference type="UniPathway" id="UPA00051">
    <property type="reaction ID" value="UER00081"/>
</dbReference>
<dbReference type="Gene3D" id="1.10.1240.10">
    <property type="entry name" value="Methionine synthase domain"/>
    <property type="match status" value="1"/>
</dbReference>
<evidence type="ECO:0000256" key="22">
    <source>
        <dbReference type="PIRSR" id="PIRSR000381-1"/>
    </source>
</evidence>
<evidence type="ECO:0000256" key="14">
    <source>
        <dbReference type="ARBA" id="ARBA00022737"/>
    </source>
</evidence>
<dbReference type="OrthoDB" id="9803687at2"/>
<dbReference type="STRING" id="1792845.BC343_24205"/>
<evidence type="ECO:0000256" key="10">
    <source>
        <dbReference type="ARBA" id="ARBA00022628"/>
    </source>
</evidence>
<feature type="domain" description="B12-binding N-terminal" evidence="29">
    <location>
        <begin position="652"/>
        <end position="746"/>
    </location>
</feature>
<dbReference type="FunFam" id="1.10.1240.10:FF:000001">
    <property type="entry name" value="Methionine synthase"/>
    <property type="match status" value="1"/>
</dbReference>
<keyword evidence="13 21" id="KW-0479">Metal-binding</keyword>
<comment type="domain">
    <text evidence="21">Modular enzyme with four functionally distinct domains. The isolated Hcy-binding domain catalyzes methyl transfer from free methylcobalamin to homocysteine. The Hcy-binding domain in association with the pterin-binding domain catalyzes the methylation of cob(I)alamin by methyltetrahydrofolate and the methylation of homocysteine. The B12-binding domain binds the cofactor. The AdoMet activation domain binds S-adenosyl-L-methionine. Under aerobic conditions cob(I)alamin can be converted to inactive cob(II)alamin. Reductive methylation by S-adenosyl-L-methionine and flavodoxin regenerates methylcobalamin.</text>
</comment>
<dbReference type="Gene3D" id="3.40.50.280">
    <property type="entry name" value="Cobalamin-binding domain"/>
    <property type="match status" value="1"/>
</dbReference>
<dbReference type="Pfam" id="PF00809">
    <property type="entry name" value="Pterin_bind"/>
    <property type="match status" value="1"/>
</dbReference>
<dbReference type="SUPFAM" id="SSF52242">
    <property type="entry name" value="Cobalamin (vitamin B12)-binding domain"/>
    <property type="match status" value="1"/>
</dbReference>
<name>A0A1S9PID6_9SPHI</name>
<keyword evidence="9 21" id="KW-0028">Amino-acid biosynthesis</keyword>
<dbReference type="SUPFAM" id="SSF51717">
    <property type="entry name" value="Dihydropteroate synthetase-like"/>
    <property type="match status" value="1"/>
</dbReference>
<evidence type="ECO:0000256" key="16">
    <source>
        <dbReference type="ARBA" id="ARBA00023167"/>
    </source>
</evidence>
<dbReference type="PIRSF" id="PIRSF000381">
    <property type="entry name" value="MetH"/>
    <property type="match status" value="1"/>
</dbReference>
<dbReference type="Pfam" id="PF02965">
    <property type="entry name" value="Met_synt_B12"/>
    <property type="match status" value="1"/>
</dbReference>
<dbReference type="InterPro" id="IPR003726">
    <property type="entry name" value="HCY_dom"/>
</dbReference>
<evidence type="ECO:0000256" key="18">
    <source>
        <dbReference type="ARBA" id="ARBA00025552"/>
    </source>
</evidence>
<feature type="binding site" description="axial binding residue" evidence="22">
    <location>
        <position position="767"/>
    </location>
    <ligand>
        <name>methylcob(III)alamin</name>
        <dbReference type="ChEBI" id="CHEBI:28115"/>
    </ligand>
    <ligandPart>
        <name>Co</name>
        <dbReference type="ChEBI" id="CHEBI:27638"/>
    </ligandPart>
</feature>
<dbReference type="RefSeq" id="WP_078347399.1">
    <property type="nucleotide sequence ID" value="NZ_MBTF01000005.1"/>
</dbReference>
<keyword evidence="16 21" id="KW-0486">Methionine biosynthesis</keyword>
<dbReference type="PROSITE" id="PS51332">
    <property type="entry name" value="B12_BINDING"/>
    <property type="match status" value="1"/>
</dbReference>
<evidence type="ECO:0000256" key="21">
    <source>
        <dbReference type="PIRNR" id="PIRNR000381"/>
    </source>
</evidence>
<reference evidence="30 31" key="1">
    <citation type="submission" date="2016-07" db="EMBL/GenBank/DDBJ databases">
        <title>Genomic analysis of zinc-resistant bacterium Mucilaginibacter pedocola TBZ30.</title>
        <authorList>
            <person name="Huang J."/>
            <person name="Tang J."/>
        </authorList>
    </citation>
    <scope>NUCLEOTIDE SEQUENCE [LARGE SCALE GENOMIC DNA]</scope>
    <source>
        <strain evidence="30 31">TBZ30</strain>
    </source>
</reference>
<dbReference type="Gene3D" id="3.20.20.330">
    <property type="entry name" value="Homocysteine-binding-like domain"/>
    <property type="match status" value="1"/>
</dbReference>
<feature type="binding site" evidence="23">
    <location>
        <position position="812"/>
    </location>
    <ligand>
        <name>methylcob(III)alamin</name>
        <dbReference type="ChEBI" id="CHEBI:28115"/>
    </ligand>
</feature>
<feature type="domain" description="Pterin-binding" evidence="26">
    <location>
        <begin position="361"/>
        <end position="622"/>
    </location>
</feature>
<dbReference type="InterPro" id="IPR011822">
    <property type="entry name" value="MetH"/>
</dbReference>
<dbReference type="Pfam" id="PF02310">
    <property type="entry name" value="B12-binding"/>
    <property type="match status" value="1"/>
</dbReference>
<feature type="binding site" evidence="23">
    <location>
        <begin position="764"/>
        <end position="768"/>
    </location>
    <ligand>
        <name>methylcob(III)alamin</name>
        <dbReference type="ChEBI" id="CHEBI:28115"/>
    </ligand>
</feature>
<dbReference type="SUPFAM" id="SSF82282">
    <property type="entry name" value="Homocysteine S-methyltransferase"/>
    <property type="match status" value="1"/>
</dbReference>
<feature type="binding site" evidence="22 24">
    <location>
        <position position="252"/>
    </location>
    <ligand>
        <name>Zn(2+)</name>
        <dbReference type="ChEBI" id="CHEBI:29105"/>
    </ligand>
</feature>
<evidence type="ECO:0000256" key="7">
    <source>
        <dbReference type="ARBA" id="ARBA00013998"/>
    </source>
</evidence>
<dbReference type="Gene3D" id="3.10.196.10">
    <property type="entry name" value="Vitamin B12-dependent methionine synthase, activation domain"/>
    <property type="match status" value="1"/>
</dbReference>
<feature type="binding site" evidence="23">
    <location>
        <position position="868"/>
    </location>
    <ligand>
        <name>methylcob(III)alamin</name>
        <dbReference type="ChEBI" id="CHEBI:28115"/>
    </ligand>
</feature>
<evidence type="ECO:0000259" key="26">
    <source>
        <dbReference type="PROSITE" id="PS50972"/>
    </source>
</evidence>
<dbReference type="FunFam" id="3.20.20.330:FF:000001">
    <property type="entry name" value="Methionine synthase"/>
    <property type="match status" value="1"/>
</dbReference>
<evidence type="ECO:0000256" key="12">
    <source>
        <dbReference type="ARBA" id="ARBA00022691"/>
    </source>
</evidence>
<evidence type="ECO:0000313" key="30">
    <source>
        <dbReference type="EMBL" id="OOQ60699.1"/>
    </source>
</evidence>
<dbReference type="InterPro" id="IPR036589">
    <property type="entry name" value="HCY_dom_sf"/>
</dbReference>
<evidence type="ECO:0000256" key="11">
    <source>
        <dbReference type="ARBA" id="ARBA00022679"/>
    </source>
</evidence>
<feature type="binding site" evidence="23">
    <location>
        <position position="696"/>
    </location>
    <ligand>
        <name>methylcob(III)alamin</name>
        <dbReference type="ChEBI" id="CHEBI:28115"/>
    </ligand>
</feature>
<evidence type="ECO:0000256" key="6">
    <source>
        <dbReference type="ARBA" id="ARBA00012032"/>
    </source>
</evidence>
<dbReference type="GO" id="GO:0005829">
    <property type="term" value="C:cytosol"/>
    <property type="evidence" value="ECO:0007669"/>
    <property type="project" value="TreeGrafter"/>
</dbReference>
<comment type="similarity">
    <text evidence="5">Belongs to the vitamin-B12 dependent methionine synthase family.</text>
</comment>
<evidence type="ECO:0000259" key="28">
    <source>
        <dbReference type="PROSITE" id="PS51332"/>
    </source>
</evidence>
<dbReference type="InterPro" id="IPR050554">
    <property type="entry name" value="Met_Synthase/Corrinoid"/>
</dbReference>
<evidence type="ECO:0000256" key="1">
    <source>
        <dbReference type="ARBA" id="ARBA00001700"/>
    </source>
</evidence>
<dbReference type="InterPro" id="IPR036724">
    <property type="entry name" value="Cobalamin-bd_sf"/>
</dbReference>
<dbReference type="SUPFAM" id="SSF56507">
    <property type="entry name" value="Methionine synthase activation domain-like"/>
    <property type="match status" value="1"/>
</dbReference>
<comment type="function">
    <text evidence="18 21">Catalyzes the transfer of a methyl group from methyl-cobalamin to homocysteine, yielding enzyme-bound cob(I)alamin and methionine. Subsequently, remethylates the cofactor using methyltetrahydrofolate.</text>
</comment>
<evidence type="ECO:0000256" key="15">
    <source>
        <dbReference type="ARBA" id="ARBA00022833"/>
    </source>
</evidence>
<keyword evidence="15 21" id="KW-0862">Zinc</keyword>
<feature type="domain" description="AdoMet activation" evidence="27">
    <location>
        <begin position="905"/>
        <end position="1234"/>
    </location>
</feature>
<feature type="binding site" evidence="23">
    <location>
        <position position="955"/>
    </location>
    <ligand>
        <name>S-adenosyl-L-methionine</name>
        <dbReference type="ChEBI" id="CHEBI:59789"/>
    </ligand>
</feature>
<dbReference type="PROSITE" id="PS50972">
    <property type="entry name" value="PTERIN_BINDING"/>
    <property type="match status" value="1"/>
</dbReference>
<evidence type="ECO:0000256" key="20">
    <source>
        <dbReference type="NCBIfam" id="TIGR02082"/>
    </source>
</evidence>
<keyword evidence="31" id="KW-1185">Reference proteome</keyword>
<dbReference type="InterPro" id="IPR000489">
    <property type="entry name" value="Pterin-binding_dom"/>
</dbReference>
<dbReference type="GO" id="GO:0008705">
    <property type="term" value="F:methionine synthase activity"/>
    <property type="evidence" value="ECO:0007669"/>
    <property type="project" value="UniProtKB-UniRule"/>
</dbReference>
<keyword evidence="8 21" id="KW-0489">Methyltransferase</keyword>
<evidence type="ECO:0000256" key="8">
    <source>
        <dbReference type="ARBA" id="ARBA00022603"/>
    </source>
</evidence>
<comment type="pathway">
    <text evidence="4 21">Amino-acid biosynthesis; L-methionine biosynthesis via de novo pathway; L-methionine from L-homocysteine (MetH route): step 1/1.</text>
</comment>